<protein>
    <recommendedName>
        <fullName evidence="4">DUF4515 domain-containing protein</fullName>
    </recommendedName>
</protein>
<accession>A0A8C5LJN4</accession>
<dbReference type="PANTHER" id="PTHR14845:SF4">
    <property type="entry name" value="COILED-COIL DOMAIN-CONTAINING PROTEIN 166"/>
    <property type="match status" value="1"/>
</dbReference>
<feature type="coiled-coil region" evidence="2">
    <location>
        <begin position="28"/>
        <end position="69"/>
    </location>
</feature>
<evidence type="ECO:0000256" key="2">
    <source>
        <dbReference type="SAM" id="Coils"/>
    </source>
</evidence>
<dbReference type="Ensembl" id="ENSJJAT00000031683.1">
    <property type="protein sequence ID" value="ENSJJAP00000025096.1"/>
    <property type="gene ID" value="ENSJJAG00000024374.1"/>
</dbReference>
<evidence type="ECO:0000313" key="5">
    <source>
        <dbReference type="Ensembl" id="ENSJJAP00000025096.1"/>
    </source>
</evidence>
<evidence type="ECO:0000256" key="3">
    <source>
        <dbReference type="SAM" id="MobiDB-lite"/>
    </source>
</evidence>
<evidence type="ECO:0000313" key="6">
    <source>
        <dbReference type="Proteomes" id="UP000694385"/>
    </source>
</evidence>
<proteinExistence type="predicted"/>
<feature type="region of interest" description="Disordered" evidence="3">
    <location>
        <begin position="1"/>
        <end position="23"/>
    </location>
</feature>
<feature type="compositionally biased region" description="Low complexity" evidence="3">
    <location>
        <begin position="11"/>
        <end position="22"/>
    </location>
</feature>
<keyword evidence="6" id="KW-1185">Reference proteome</keyword>
<reference evidence="5" key="2">
    <citation type="submission" date="2025-09" db="UniProtKB">
        <authorList>
            <consortium name="Ensembl"/>
        </authorList>
    </citation>
    <scope>IDENTIFICATION</scope>
</reference>
<name>A0A8C5LJN4_JACJA</name>
<dbReference type="AlphaFoldDB" id="A0A8C5LJN4"/>
<evidence type="ECO:0000256" key="1">
    <source>
        <dbReference type="ARBA" id="ARBA00023054"/>
    </source>
</evidence>
<dbReference type="GeneTree" id="ENSGT00940000154427"/>
<dbReference type="PANTHER" id="PTHR14845">
    <property type="entry name" value="COILED-COIL DOMAIN-CONTAINING 166"/>
    <property type="match status" value="1"/>
</dbReference>
<dbReference type="OMA" id="HHTRRQL"/>
<evidence type="ECO:0000259" key="4">
    <source>
        <dbReference type="Pfam" id="PF14988"/>
    </source>
</evidence>
<dbReference type="InterPro" id="IPR032777">
    <property type="entry name" value="DUF4515"/>
</dbReference>
<dbReference type="Pfam" id="PF14988">
    <property type="entry name" value="DUF4515"/>
    <property type="match status" value="1"/>
</dbReference>
<dbReference type="Proteomes" id="UP000694385">
    <property type="component" value="Unassembled WGS sequence"/>
</dbReference>
<feature type="domain" description="DUF4515" evidence="4">
    <location>
        <begin position="69"/>
        <end position="257"/>
    </location>
</feature>
<reference evidence="5" key="1">
    <citation type="submission" date="2025-08" db="UniProtKB">
        <authorList>
            <consortium name="Ensembl"/>
        </authorList>
    </citation>
    <scope>IDENTIFICATION</scope>
</reference>
<feature type="compositionally biased region" description="Polar residues" evidence="3">
    <location>
        <begin position="372"/>
        <end position="414"/>
    </location>
</feature>
<feature type="region of interest" description="Disordered" evidence="3">
    <location>
        <begin position="294"/>
        <end position="315"/>
    </location>
</feature>
<organism evidence="5 6">
    <name type="scientific">Jaculus jaculus</name>
    <name type="common">Lesser Egyptian jerboa</name>
    <dbReference type="NCBI Taxonomy" id="51337"/>
    <lineage>
        <taxon>Eukaryota</taxon>
        <taxon>Metazoa</taxon>
        <taxon>Chordata</taxon>
        <taxon>Craniata</taxon>
        <taxon>Vertebrata</taxon>
        <taxon>Euteleostomi</taxon>
        <taxon>Mammalia</taxon>
        <taxon>Eutheria</taxon>
        <taxon>Euarchontoglires</taxon>
        <taxon>Glires</taxon>
        <taxon>Rodentia</taxon>
        <taxon>Myomorpha</taxon>
        <taxon>Dipodoidea</taxon>
        <taxon>Dipodidae</taxon>
        <taxon>Dipodinae</taxon>
        <taxon>Jaculus</taxon>
    </lineage>
</organism>
<sequence length="420" mass="47100">MAPKKKSGLSAGRAQAGEGAEAPLSEHAQYLQRECALLSEQLEACERRMDQVLQDNAFLEREAGRLREENRLYAGYMSARAQRSANNVVRLEDKNRMDLAEIHWQRAELASLYQGREEGVRAQLQDMTARVEDVTQQVEGLQPYKELQLEHLARIRTLERELLHMRVQHTQLLHRAKRRFLDDKAAFERDARQRVLTLTRRAEREAARALMEHTQAIKADNGRLRQELLRLLCHSQLLLDMQGQLLEQRDKLRREHEDVRNLARVHDWLLRGPDGPPLRQLSLLAASPFGSFAAGKDPSQAHPPPSSRAASKAYSRASSLLSSQAQSMASLCSASRNLSEESPRTSATPLTMSLSLSKVASRFAALRGSRAQFLTPSTTGSPSQSLTPSHSVSRSHQNSPVTSLTPTHPASPQTRSEDQP</sequence>
<feature type="region of interest" description="Disordered" evidence="3">
    <location>
        <begin position="372"/>
        <end position="420"/>
    </location>
</feature>
<keyword evidence="1 2" id="KW-0175">Coiled coil</keyword>
<gene>
    <name evidence="5" type="primary">Ccdc166</name>
</gene>